<accession>A0AAV7KRZ8</accession>
<dbReference type="EMBL" id="JANPWB010000016">
    <property type="protein sequence ID" value="KAJ1080912.1"/>
    <property type="molecule type" value="Genomic_DNA"/>
</dbReference>
<sequence>MSATHLGRVGRREAGAGPRLPWGGGGPVHRCSRCGSHRVAVPGPGDVLGQVQAPARLHGVRHGKRPGHPLSPRSLSVSIHSFALVSSSGLGRRAELQ</sequence>
<reference evidence="2" key="1">
    <citation type="journal article" date="2022" name="bioRxiv">
        <title>Sequencing and chromosome-scale assembly of the giantPleurodeles waltlgenome.</title>
        <authorList>
            <person name="Brown T."/>
            <person name="Elewa A."/>
            <person name="Iarovenko S."/>
            <person name="Subramanian E."/>
            <person name="Araus A.J."/>
            <person name="Petzold A."/>
            <person name="Susuki M."/>
            <person name="Suzuki K.-i.T."/>
            <person name="Hayashi T."/>
            <person name="Toyoda A."/>
            <person name="Oliveira C."/>
            <person name="Osipova E."/>
            <person name="Leigh N.D."/>
            <person name="Simon A."/>
            <person name="Yun M.H."/>
        </authorList>
    </citation>
    <scope>NUCLEOTIDE SEQUENCE</scope>
    <source>
        <strain evidence="2">20211129_DDA</strain>
        <tissue evidence="2">Liver</tissue>
    </source>
</reference>
<dbReference type="Proteomes" id="UP001066276">
    <property type="component" value="Chromosome 12"/>
</dbReference>
<evidence type="ECO:0000313" key="3">
    <source>
        <dbReference type="Proteomes" id="UP001066276"/>
    </source>
</evidence>
<dbReference type="AlphaFoldDB" id="A0AAV7KRZ8"/>
<evidence type="ECO:0000256" key="1">
    <source>
        <dbReference type="SAM" id="MobiDB-lite"/>
    </source>
</evidence>
<evidence type="ECO:0000313" key="2">
    <source>
        <dbReference type="EMBL" id="KAJ1080912.1"/>
    </source>
</evidence>
<name>A0AAV7KRZ8_PLEWA</name>
<proteinExistence type="predicted"/>
<feature type="region of interest" description="Disordered" evidence="1">
    <location>
        <begin position="1"/>
        <end position="29"/>
    </location>
</feature>
<protein>
    <submittedName>
        <fullName evidence="2">Uncharacterized protein</fullName>
    </submittedName>
</protein>
<organism evidence="2 3">
    <name type="scientific">Pleurodeles waltl</name>
    <name type="common">Iberian ribbed newt</name>
    <dbReference type="NCBI Taxonomy" id="8319"/>
    <lineage>
        <taxon>Eukaryota</taxon>
        <taxon>Metazoa</taxon>
        <taxon>Chordata</taxon>
        <taxon>Craniata</taxon>
        <taxon>Vertebrata</taxon>
        <taxon>Euteleostomi</taxon>
        <taxon>Amphibia</taxon>
        <taxon>Batrachia</taxon>
        <taxon>Caudata</taxon>
        <taxon>Salamandroidea</taxon>
        <taxon>Salamandridae</taxon>
        <taxon>Pleurodelinae</taxon>
        <taxon>Pleurodeles</taxon>
    </lineage>
</organism>
<comment type="caution">
    <text evidence="2">The sequence shown here is derived from an EMBL/GenBank/DDBJ whole genome shotgun (WGS) entry which is preliminary data.</text>
</comment>
<gene>
    <name evidence="2" type="ORF">NDU88_001101</name>
</gene>
<keyword evidence="3" id="KW-1185">Reference proteome</keyword>